<accession>A0A6N9NHN6</accession>
<dbReference type="Proteomes" id="UP000470771">
    <property type="component" value="Unassembled WGS sequence"/>
</dbReference>
<reference evidence="1 2" key="1">
    <citation type="submission" date="2019-12" db="EMBL/GenBank/DDBJ databases">
        <authorList>
            <person name="Zhao J."/>
        </authorList>
    </citation>
    <scope>NUCLEOTIDE SEQUENCE [LARGE SCALE GENOMIC DNA]</scope>
    <source>
        <strain evidence="1 2">S-15</strain>
    </source>
</reference>
<evidence type="ECO:0000313" key="1">
    <source>
        <dbReference type="EMBL" id="NBG66196.1"/>
    </source>
</evidence>
<feature type="non-terminal residue" evidence="1">
    <location>
        <position position="1"/>
    </location>
</feature>
<protein>
    <submittedName>
        <fullName evidence="1">Uncharacterized protein</fullName>
    </submittedName>
</protein>
<comment type="caution">
    <text evidence="1">The sequence shown here is derived from an EMBL/GenBank/DDBJ whole genome shotgun (WGS) entry which is preliminary data.</text>
</comment>
<keyword evidence="2" id="KW-1185">Reference proteome</keyword>
<sequence length="47" mass="4965">NCAVLLIGFPIRLVNSAAGLGYTNTPFSAGMYLFFMPTGMPLPQGKS</sequence>
<organism evidence="1 2">
    <name type="scientific">Acidiluteibacter ferrifornacis</name>
    <dbReference type="NCBI Taxonomy" id="2692424"/>
    <lineage>
        <taxon>Bacteria</taxon>
        <taxon>Pseudomonadati</taxon>
        <taxon>Bacteroidota</taxon>
        <taxon>Flavobacteriia</taxon>
        <taxon>Flavobacteriales</taxon>
        <taxon>Cryomorphaceae</taxon>
        <taxon>Acidiluteibacter</taxon>
    </lineage>
</organism>
<name>A0A6N9NHN6_9FLAO</name>
<dbReference type="EMBL" id="WWNE01000006">
    <property type="protein sequence ID" value="NBG66196.1"/>
    <property type="molecule type" value="Genomic_DNA"/>
</dbReference>
<dbReference type="AlphaFoldDB" id="A0A6N9NHN6"/>
<gene>
    <name evidence="1" type="ORF">GQN54_08695</name>
</gene>
<proteinExistence type="predicted"/>
<evidence type="ECO:0000313" key="2">
    <source>
        <dbReference type="Proteomes" id="UP000470771"/>
    </source>
</evidence>